<evidence type="ECO:0000313" key="4">
    <source>
        <dbReference type="Proteomes" id="UP001479436"/>
    </source>
</evidence>
<sequence>MNTTYFNVKSFSSWSTVLATLLLLSNVCYATAYNSSIPSESSRLARRAPNIWNSIGSSSLANWGLAKIAFGKQNYQFVRDPAGGSDMVLQVFYPQGSRTPTSPGKQGGVGFYADPVQLQDEATLEYQVYFPNGFNFVKGGKLPGFYGGSGDCTQDSRDGNRCFSTRFMWREGGEGEIYSYAPDKQAAAYCNIPPESVCNPQYGDSLARGSFKFTPGKWSIVRQSIRLNTVGKQDGILKVWMDGQLVVDYSQMVFRTKADARVSGILFHTFFGGADPSYRTPVNTSPISRVSHYLPQLCK</sequence>
<feature type="chain" id="PRO_5045044959" description="Polysaccharide lyase 14 domain-containing protein" evidence="1">
    <location>
        <begin position="31"/>
        <end position="299"/>
    </location>
</feature>
<dbReference type="Gene3D" id="2.60.120.200">
    <property type="match status" value="1"/>
</dbReference>
<evidence type="ECO:0000259" key="2">
    <source>
        <dbReference type="Pfam" id="PF21294"/>
    </source>
</evidence>
<dbReference type="Pfam" id="PF21294">
    <property type="entry name" value="Polysacc_lyase_14"/>
    <property type="match status" value="1"/>
</dbReference>
<keyword evidence="1" id="KW-0732">Signal</keyword>
<evidence type="ECO:0000256" key="1">
    <source>
        <dbReference type="SAM" id="SignalP"/>
    </source>
</evidence>
<gene>
    <name evidence="3" type="ORF">K7432_011456</name>
</gene>
<dbReference type="PANTHER" id="PTHR40124">
    <property type="match status" value="1"/>
</dbReference>
<keyword evidence="4" id="KW-1185">Reference proteome</keyword>
<comment type="caution">
    <text evidence="3">The sequence shown here is derived from an EMBL/GenBank/DDBJ whole genome shotgun (WGS) entry which is preliminary data.</text>
</comment>
<dbReference type="Proteomes" id="UP001479436">
    <property type="component" value="Unassembled WGS sequence"/>
</dbReference>
<evidence type="ECO:0000313" key="3">
    <source>
        <dbReference type="EMBL" id="KAK9702020.1"/>
    </source>
</evidence>
<name>A0ABR2VTW6_9FUNG</name>
<dbReference type="InterPro" id="IPR048958">
    <property type="entry name" value="Polysacc_lyase_14"/>
</dbReference>
<organism evidence="3 4">
    <name type="scientific">Basidiobolus ranarum</name>
    <dbReference type="NCBI Taxonomy" id="34480"/>
    <lineage>
        <taxon>Eukaryota</taxon>
        <taxon>Fungi</taxon>
        <taxon>Fungi incertae sedis</taxon>
        <taxon>Zoopagomycota</taxon>
        <taxon>Entomophthoromycotina</taxon>
        <taxon>Basidiobolomycetes</taxon>
        <taxon>Basidiobolales</taxon>
        <taxon>Basidiobolaceae</taxon>
        <taxon>Basidiobolus</taxon>
    </lineage>
</organism>
<dbReference type="EMBL" id="JASJQH010007761">
    <property type="protein sequence ID" value="KAK9702020.1"/>
    <property type="molecule type" value="Genomic_DNA"/>
</dbReference>
<accession>A0ABR2VTW6</accession>
<protein>
    <recommendedName>
        <fullName evidence="2">Polysaccharide lyase 14 domain-containing protein</fullName>
    </recommendedName>
</protein>
<feature type="domain" description="Polysaccharide lyase 14" evidence="2">
    <location>
        <begin position="85"/>
        <end position="285"/>
    </location>
</feature>
<proteinExistence type="predicted"/>
<feature type="signal peptide" evidence="1">
    <location>
        <begin position="1"/>
        <end position="30"/>
    </location>
</feature>
<reference evidence="3 4" key="1">
    <citation type="submission" date="2023-04" db="EMBL/GenBank/DDBJ databases">
        <title>Genome of Basidiobolus ranarum AG-B5.</title>
        <authorList>
            <person name="Stajich J.E."/>
            <person name="Carter-House D."/>
            <person name="Gryganskyi A."/>
        </authorList>
    </citation>
    <scope>NUCLEOTIDE SEQUENCE [LARGE SCALE GENOMIC DNA]</scope>
    <source>
        <strain evidence="3 4">AG-B5</strain>
    </source>
</reference>
<dbReference type="PANTHER" id="PTHR40124:SF1">
    <property type="entry name" value="DISAGGREGATASE RELATED REPEAT PROTEIN"/>
    <property type="match status" value="1"/>
</dbReference>